<dbReference type="EMBL" id="SRLO01000024">
    <property type="protein sequence ID" value="TNN84919.1"/>
    <property type="molecule type" value="Genomic_DNA"/>
</dbReference>
<dbReference type="AlphaFoldDB" id="A0A4Z2J3X0"/>
<evidence type="ECO:0000313" key="1">
    <source>
        <dbReference type="EMBL" id="TNN84919.1"/>
    </source>
</evidence>
<name>A0A4Z2J3X0_9TELE</name>
<proteinExistence type="predicted"/>
<accession>A0A4Z2J3X0</accession>
<dbReference type="Proteomes" id="UP000314294">
    <property type="component" value="Unassembled WGS sequence"/>
</dbReference>
<comment type="caution">
    <text evidence="1">The sequence shown here is derived from an EMBL/GenBank/DDBJ whole genome shotgun (WGS) entry which is preliminary data.</text>
</comment>
<gene>
    <name evidence="1" type="ORF">EYF80_004964</name>
</gene>
<sequence>MEIKQLGVRATTVSRERCDGILGGQELLCYSLIISEAKDEHESLIVRGESGCAAACGVRWDDGWSDILGSG</sequence>
<evidence type="ECO:0000313" key="2">
    <source>
        <dbReference type="Proteomes" id="UP000314294"/>
    </source>
</evidence>
<reference evidence="1 2" key="1">
    <citation type="submission" date="2019-03" db="EMBL/GenBank/DDBJ databases">
        <title>First draft genome of Liparis tanakae, snailfish: a comprehensive survey of snailfish specific genes.</title>
        <authorList>
            <person name="Kim W."/>
            <person name="Song I."/>
            <person name="Jeong J.-H."/>
            <person name="Kim D."/>
            <person name="Kim S."/>
            <person name="Ryu S."/>
            <person name="Song J.Y."/>
            <person name="Lee S.K."/>
        </authorList>
    </citation>
    <scope>NUCLEOTIDE SEQUENCE [LARGE SCALE GENOMIC DNA]</scope>
    <source>
        <tissue evidence="1">Muscle</tissue>
    </source>
</reference>
<protein>
    <submittedName>
        <fullName evidence="1">Uncharacterized protein</fullName>
    </submittedName>
</protein>
<organism evidence="1 2">
    <name type="scientific">Liparis tanakae</name>
    <name type="common">Tanaka's snailfish</name>
    <dbReference type="NCBI Taxonomy" id="230148"/>
    <lineage>
        <taxon>Eukaryota</taxon>
        <taxon>Metazoa</taxon>
        <taxon>Chordata</taxon>
        <taxon>Craniata</taxon>
        <taxon>Vertebrata</taxon>
        <taxon>Euteleostomi</taxon>
        <taxon>Actinopterygii</taxon>
        <taxon>Neopterygii</taxon>
        <taxon>Teleostei</taxon>
        <taxon>Neoteleostei</taxon>
        <taxon>Acanthomorphata</taxon>
        <taxon>Eupercaria</taxon>
        <taxon>Perciformes</taxon>
        <taxon>Cottioidei</taxon>
        <taxon>Cottales</taxon>
        <taxon>Liparidae</taxon>
        <taxon>Liparis</taxon>
    </lineage>
</organism>
<keyword evidence="2" id="KW-1185">Reference proteome</keyword>